<protein>
    <submittedName>
        <fullName evidence="2">Uncharacterized protein</fullName>
    </submittedName>
</protein>
<keyword evidence="3" id="KW-1185">Reference proteome</keyword>
<accession>A0A934VYL5</accession>
<dbReference type="AlphaFoldDB" id="A0A934VYL5"/>
<dbReference type="Proteomes" id="UP000603141">
    <property type="component" value="Unassembled WGS sequence"/>
</dbReference>
<comment type="caution">
    <text evidence="2">The sequence shown here is derived from an EMBL/GenBank/DDBJ whole genome shotgun (WGS) entry which is preliminary data.</text>
</comment>
<gene>
    <name evidence="2" type="ORF">JIN85_19670</name>
</gene>
<organism evidence="2 3">
    <name type="scientific">Luteolibacter pohnpeiensis</name>
    <dbReference type="NCBI Taxonomy" id="454153"/>
    <lineage>
        <taxon>Bacteria</taxon>
        <taxon>Pseudomonadati</taxon>
        <taxon>Verrucomicrobiota</taxon>
        <taxon>Verrucomicrobiia</taxon>
        <taxon>Verrucomicrobiales</taxon>
        <taxon>Verrucomicrobiaceae</taxon>
        <taxon>Luteolibacter</taxon>
    </lineage>
</organism>
<keyword evidence="1" id="KW-0472">Membrane</keyword>
<evidence type="ECO:0000313" key="2">
    <source>
        <dbReference type="EMBL" id="MBK1884644.1"/>
    </source>
</evidence>
<proteinExistence type="predicted"/>
<keyword evidence="1" id="KW-0812">Transmembrane</keyword>
<dbReference type="EMBL" id="JAENIJ010000068">
    <property type="protein sequence ID" value="MBK1884644.1"/>
    <property type="molecule type" value="Genomic_DNA"/>
</dbReference>
<feature type="transmembrane region" description="Helical" evidence="1">
    <location>
        <begin position="6"/>
        <end position="27"/>
    </location>
</feature>
<reference evidence="2" key="1">
    <citation type="submission" date="2021-01" db="EMBL/GenBank/DDBJ databases">
        <title>Modified the classification status of verrucomicrobia.</title>
        <authorList>
            <person name="Feng X."/>
        </authorList>
    </citation>
    <scope>NUCLEOTIDE SEQUENCE</scope>
    <source>
        <strain evidence="2">KCTC 22041</strain>
    </source>
</reference>
<evidence type="ECO:0000313" key="3">
    <source>
        <dbReference type="Proteomes" id="UP000603141"/>
    </source>
</evidence>
<evidence type="ECO:0000256" key="1">
    <source>
        <dbReference type="SAM" id="Phobius"/>
    </source>
</evidence>
<name>A0A934VYL5_9BACT</name>
<sequence length="149" mass="16881">MHRKIYTISAIGLIALSFVALGTFSWIRSYLEEARTAQANYWGNEADMIGYFEGAKKPEMELEAAKELRARFPGYAIHAFDENGSEITPADAEDLESICRVTIAFKDWDDVASRVILKPKSLAVIYDFPEERQTKPNRPWDATGDNDSR</sequence>
<keyword evidence="1" id="KW-1133">Transmembrane helix</keyword>
<dbReference type="RefSeq" id="WP_200274033.1">
    <property type="nucleotide sequence ID" value="NZ_JAENIJ010000068.1"/>
</dbReference>